<evidence type="ECO:0000313" key="2">
    <source>
        <dbReference type="EMBL" id="AZR73314.1"/>
    </source>
</evidence>
<accession>A0A3Q9HQK9</accession>
<keyword evidence="1" id="KW-0472">Membrane</keyword>
<dbReference type="AlphaFoldDB" id="A0A3Q9HQK9"/>
<protein>
    <submittedName>
        <fullName evidence="2">Uncharacterized protein</fullName>
    </submittedName>
</protein>
<dbReference type="KEGG" id="aft:BBF96_07910"/>
<gene>
    <name evidence="2" type="ORF">BBF96_07910</name>
</gene>
<reference evidence="2 3" key="1">
    <citation type="submission" date="2016-07" db="EMBL/GenBank/DDBJ databases">
        <title>Genome and transcriptome analysis of iron-reducing fermentative bacteria Anoxybacter fermentans.</title>
        <authorList>
            <person name="Zeng X."/>
            <person name="Shao Z."/>
        </authorList>
    </citation>
    <scope>NUCLEOTIDE SEQUENCE [LARGE SCALE GENOMIC DNA]</scope>
    <source>
        <strain evidence="2 3">DY22613</strain>
    </source>
</reference>
<dbReference type="OrthoDB" id="9782418at2"/>
<organism evidence="2 3">
    <name type="scientific">Anoxybacter fermentans</name>
    <dbReference type="NCBI Taxonomy" id="1323375"/>
    <lineage>
        <taxon>Bacteria</taxon>
        <taxon>Bacillati</taxon>
        <taxon>Bacillota</taxon>
        <taxon>Clostridia</taxon>
        <taxon>Halanaerobiales</taxon>
        <taxon>Anoxybacter</taxon>
    </lineage>
</organism>
<keyword evidence="3" id="KW-1185">Reference proteome</keyword>
<keyword evidence="1" id="KW-0812">Transmembrane</keyword>
<evidence type="ECO:0000256" key="1">
    <source>
        <dbReference type="SAM" id="Phobius"/>
    </source>
</evidence>
<evidence type="ECO:0000313" key="3">
    <source>
        <dbReference type="Proteomes" id="UP000267250"/>
    </source>
</evidence>
<feature type="transmembrane region" description="Helical" evidence="1">
    <location>
        <begin position="31"/>
        <end position="49"/>
    </location>
</feature>
<dbReference type="Proteomes" id="UP000267250">
    <property type="component" value="Chromosome"/>
</dbReference>
<dbReference type="InterPro" id="IPR044878">
    <property type="entry name" value="UbiA_sf"/>
</dbReference>
<feature type="transmembrane region" description="Helical" evidence="1">
    <location>
        <begin position="7"/>
        <end position="25"/>
    </location>
</feature>
<keyword evidence="1" id="KW-1133">Transmembrane helix</keyword>
<name>A0A3Q9HQK9_9FIRM</name>
<dbReference type="EMBL" id="CP016379">
    <property type="protein sequence ID" value="AZR73314.1"/>
    <property type="molecule type" value="Genomic_DNA"/>
</dbReference>
<dbReference type="Gene3D" id="1.10.357.140">
    <property type="entry name" value="UbiA prenyltransferase"/>
    <property type="match status" value="1"/>
</dbReference>
<proteinExistence type="predicted"/>
<sequence length="71" mass="7569">MIKIEHTLFSLPFAYVGGILAARGMPTVLEMVFITLAVISAMSAGMAVFPSFLDLCLELALVCTQFLSSLG</sequence>